<keyword evidence="3" id="KW-0902">Two-component regulatory system</keyword>
<feature type="domain" description="OmpR/PhoB-type" evidence="11">
    <location>
        <begin position="124"/>
        <end position="224"/>
    </location>
</feature>
<evidence type="ECO:0000256" key="5">
    <source>
        <dbReference type="ARBA" id="ARBA00023125"/>
    </source>
</evidence>
<dbReference type="FunFam" id="1.10.10.10:FF:000018">
    <property type="entry name" value="DNA-binding response regulator ResD"/>
    <property type="match status" value="1"/>
</dbReference>
<dbReference type="RefSeq" id="WP_006441323.1">
    <property type="nucleotide sequence ID" value="NZ_CP036524.1"/>
</dbReference>
<dbReference type="GO" id="GO:0032993">
    <property type="term" value="C:protein-DNA complex"/>
    <property type="evidence" value="ECO:0007669"/>
    <property type="project" value="TreeGrafter"/>
</dbReference>
<name>C0BVZ7_9FIRM</name>
<keyword evidence="2 8" id="KW-0597">Phosphoprotein</keyword>
<dbReference type="CDD" id="cd17574">
    <property type="entry name" value="REC_OmpR"/>
    <property type="match status" value="1"/>
</dbReference>
<comment type="function">
    <text evidence="7">May play the central regulatory role in sporulation. It may be an element of the effector pathway responsible for the activation of sporulation genes in response to nutritional stress. Spo0A may act in concert with spo0H (a sigma factor) to control the expression of some genes that are critical to the sporulation process.</text>
</comment>
<reference evidence="12" key="1">
    <citation type="submission" date="2009-02" db="EMBL/GenBank/DDBJ databases">
        <authorList>
            <person name="Fulton L."/>
            <person name="Clifton S."/>
            <person name="Fulton B."/>
            <person name="Xu J."/>
            <person name="Minx P."/>
            <person name="Pepin K.H."/>
            <person name="Johnson M."/>
            <person name="Bhonagiri V."/>
            <person name="Nash W.E."/>
            <person name="Mardis E.R."/>
            <person name="Wilson R.K."/>
        </authorList>
    </citation>
    <scope>NUCLEOTIDE SEQUENCE [LARGE SCALE GENOMIC DNA]</scope>
    <source>
        <strain evidence="12">DSM 15053</strain>
    </source>
</reference>
<keyword evidence="6" id="KW-0804">Transcription</keyword>
<dbReference type="InterPro" id="IPR011006">
    <property type="entry name" value="CheY-like_superfamily"/>
</dbReference>
<feature type="DNA-binding region" description="OmpR/PhoB-type" evidence="9">
    <location>
        <begin position="124"/>
        <end position="224"/>
    </location>
</feature>
<evidence type="ECO:0000313" key="12">
    <source>
        <dbReference type="EMBL" id="EEG75829.1"/>
    </source>
</evidence>
<dbReference type="OrthoDB" id="9790442at2"/>
<feature type="domain" description="Response regulatory" evidence="10">
    <location>
        <begin position="3"/>
        <end position="116"/>
    </location>
</feature>
<dbReference type="AlphaFoldDB" id="C0BVZ7"/>
<reference evidence="12" key="2">
    <citation type="submission" date="2013-06" db="EMBL/GenBank/DDBJ databases">
        <title>Draft genome sequence of Clostridium hylemonae (DSM 15053).</title>
        <authorList>
            <person name="Sudarsanam P."/>
            <person name="Ley R."/>
            <person name="Guruge J."/>
            <person name="Turnbaugh P.J."/>
            <person name="Mahowald M."/>
            <person name="Liep D."/>
            <person name="Gordon J."/>
        </authorList>
    </citation>
    <scope>NUCLEOTIDE SEQUENCE</scope>
    <source>
        <strain evidence="12">DSM 15053</strain>
    </source>
</reference>
<dbReference type="Proteomes" id="UP000004893">
    <property type="component" value="Unassembled WGS sequence"/>
</dbReference>
<dbReference type="InterPro" id="IPR001867">
    <property type="entry name" value="OmpR/PhoB-type_DNA-bd"/>
</dbReference>
<dbReference type="CDD" id="cd00383">
    <property type="entry name" value="trans_reg_C"/>
    <property type="match status" value="1"/>
</dbReference>
<evidence type="ECO:0000256" key="8">
    <source>
        <dbReference type="PROSITE-ProRule" id="PRU00169"/>
    </source>
</evidence>
<sequence length="225" mass="25661">MYDILLVEDNEELAGLLRDFLVDRGYSVLRAARGDDAVRYAERGEVRLVLLDIMLPGMDGFAVCRQIRKSQNVPVLIMSAKSGKQNKLTGYELGADDYMEKPVDPEILSAKVNALLKRSGRAQEEMLLVSGEITLNRKARTVNLRGKPLELNVKEYELLLLFVRNPGKTLRKEYIFGNVWGTDSFSESQTLTVHIKMLRAKIEENPREPKRILTVWGVGYRYEEI</sequence>
<protein>
    <recommendedName>
        <fullName evidence="1">Stage 0 sporulation protein A homolog</fullName>
    </recommendedName>
</protein>
<evidence type="ECO:0000256" key="7">
    <source>
        <dbReference type="ARBA" id="ARBA00024867"/>
    </source>
</evidence>
<comment type="caution">
    <text evidence="12">The sequence shown here is derived from an EMBL/GenBank/DDBJ whole genome shotgun (WGS) entry which is preliminary data.</text>
</comment>
<evidence type="ECO:0000259" key="10">
    <source>
        <dbReference type="PROSITE" id="PS50110"/>
    </source>
</evidence>
<evidence type="ECO:0000256" key="3">
    <source>
        <dbReference type="ARBA" id="ARBA00023012"/>
    </source>
</evidence>
<proteinExistence type="predicted"/>
<dbReference type="Gene3D" id="3.40.50.2300">
    <property type="match status" value="1"/>
</dbReference>
<accession>C0BVZ7</accession>
<dbReference type="eggNOG" id="COG0745">
    <property type="taxonomic scope" value="Bacteria"/>
</dbReference>
<dbReference type="Pfam" id="PF00486">
    <property type="entry name" value="Trans_reg_C"/>
    <property type="match status" value="1"/>
</dbReference>
<evidence type="ECO:0000256" key="2">
    <source>
        <dbReference type="ARBA" id="ARBA00022553"/>
    </source>
</evidence>
<dbReference type="SMART" id="SM00448">
    <property type="entry name" value="REC"/>
    <property type="match status" value="1"/>
</dbReference>
<dbReference type="Pfam" id="PF00072">
    <property type="entry name" value="Response_reg"/>
    <property type="match status" value="1"/>
</dbReference>
<feature type="modified residue" description="4-aspartylphosphate" evidence="8">
    <location>
        <position position="52"/>
    </location>
</feature>
<evidence type="ECO:0000256" key="9">
    <source>
        <dbReference type="PROSITE-ProRule" id="PRU01091"/>
    </source>
</evidence>
<organism evidence="12 13">
    <name type="scientific">[Clostridium] hylemonae DSM 15053</name>
    <dbReference type="NCBI Taxonomy" id="553973"/>
    <lineage>
        <taxon>Bacteria</taxon>
        <taxon>Bacillati</taxon>
        <taxon>Bacillota</taxon>
        <taxon>Clostridia</taxon>
        <taxon>Lachnospirales</taxon>
        <taxon>Lachnospiraceae</taxon>
    </lineage>
</organism>
<dbReference type="GO" id="GO:0000156">
    <property type="term" value="F:phosphorelay response regulator activity"/>
    <property type="evidence" value="ECO:0007669"/>
    <property type="project" value="TreeGrafter"/>
</dbReference>
<dbReference type="FunFam" id="3.40.50.2300:FF:000001">
    <property type="entry name" value="DNA-binding response regulator PhoB"/>
    <property type="match status" value="1"/>
</dbReference>
<dbReference type="SUPFAM" id="SSF52172">
    <property type="entry name" value="CheY-like"/>
    <property type="match status" value="1"/>
</dbReference>
<gene>
    <name evidence="12" type="ORF">CLOHYLEM_03995</name>
</gene>
<dbReference type="Gene3D" id="1.10.10.10">
    <property type="entry name" value="Winged helix-like DNA-binding domain superfamily/Winged helix DNA-binding domain"/>
    <property type="match status" value="1"/>
</dbReference>
<evidence type="ECO:0000259" key="11">
    <source>
        <dbReference type="PROSITE" id="PS51755"/>
    </source>
</evidence>
<dbReference type="PANTHER" id="PTHR48111:SF2">
    <property type="entry name" value="RESPONSE REGULATOR SAER"/>
    <property type="match status" value="1"/>
</dbReference>
<evidence type="ECO:0000313" key="13">
    <source>
        <dbReference type="Proteomes" id="UP000004893"/>
    </source>
</evidence>
<evidence type="ECO:0000256" key="6">
    <source>
        <dbReference type="ARBA" id="ARBA00023163"/>
    </source>
</evidence>
<dbReference type="GO" id="GO:0006355">
    <property type="term" value="P:regulation of DNA-templated transcription"/>
    <property type="evidence" value="ECO:0007669"/>
    <property type="project" value="InterPro"/>
</dbReference>
<evidence type="ECO:0000256" key="1">
    <source>
        <dbReference type="ARBA" id="ARBA00018672"/>
    </source>
</evidence>
<dbReference type="PANTHER" id="PTHR48111">
    <property type="entry name" value="REGULATOR OF RPOS"/>
    <property type="match status" value="1"/>
</dbReference>
<evidence type="ECO:0000256" key="4">
    <source>
        <dbReference type="ARBA" id="ARBA00023015"/>
    </source>
</evidence>
<dbReference type="EMBL" id="ABYI02000003">
    <property type="protein sequence ID" value="EEG75829.1"/>
    <property type="molecule type" value="Genomic_DNA"/>
</dbReference>
<dbReference type="InterPro" id="IPR039420">
    <property type="entry name" value="WalR-like"/>
</dbReference>
<dbReference type="HOGENOM" id="CLU_000445_30_4_9"/>
<dbReference type="GO" id="GO:0005829">
    <property type="term" value="C:cytosol"/>
    <property type="evidence" value="ECO:0007669"/>
    <property type="project" value="TreeGrafter"/>
</dbReference>
<keyword evidence="13" id="KW-1185">Reference proteome</keyword>
<dbReference type="PROSITE" id="PS51755">
    <property type="entry name" value="OMPR_PHOB"/>
    <property type="match status" value="1"/>
</dbReference>
<dbReference type="STRING" id="553973.CLOHYLEM_03995"/>
<dbReference type="InterPro" id="IPR036388">
    <property type="entry name" value="WH-like_DNA-bd_sf"/>
</dbReference>
<dbReference type="InterPro" id="IPR001789">
    <property type="entry name" value="Sig_transdc_resp-reg_receiver"/>
</dbReference>
<keyword evidence="5 9" id="KW-0238">DNA-binding</keyword>
<dbReference type="SMART" id="SM00862">
    <property type="entry name" value="Trans_reg_C"/>
    <property type="match status" value="1"/>
</dbReference>
<keyword evidence="4" id="KW-0805">Transcription regulation</keyword>
<dbReference type="PROSITE" id="PS50110">
    <property type="entry name" value="RESPONSE_REGULATORY"/>
    <property type="match status" value="1"/>
</dbReference>
<dbReference type="GO" id="GO:0000976">
    <property type="term" value="F:transcription cis-regulatory region binding"/>
    <property type="evidence" value="ECO:0007669"/>
    <property type="project" value="TreeGrafter"/>
</dbReference>